<dbReference type="PROSITE" id="PS50006">
    <property type="entry name" value="FHA_DOMAIN"/>
    <property type="match status" value="1"/>
</dbReference>
<dbReference type="SMART" id="SM00240">
    <property type="entry name" value="FHA"/>
    <property type="match status" value="1"/>
</dbReference>
<dbReference type="CDD" id="cd00060">
    <property type="entry name" value="FHA"/>
    <property type="match status" value="1"/>
</dbReference>
<dbReference type="Proteomes" id="UP000199400">
    <property type="component" value="Unassembled WGS sequence"/>
</dbReference>
<dbReference type="RefSeq" id="WP_096333220.1">
    <property type="nucleotide sequence ID" value="NZ_FOMX01000002.1"/>
</dbReference>
<protein>
    <submittedName>
        <fullName evidence="2">Pilus assembly protein, ATPase of CpaF family</fullName>
    </submittedName>
</protein>
<dbReference type="Gene3D" id="3.40.50.300">
    <property type="entry name" value="P-loop containing nucleotide triphosphate hydrolases"/>
    <property type="match status" value="1"/>
</dbReference>
<dbReference type="InterPro" id="IPR027417">
    <property type="entry name" value="P-loop_NTPase"/>
</dbReference>
<gene>
    <name evidence="2" type="ORF">SAMN02745121_00124</name>
</gene>
<reference evidence="3" key="1">
    <citation type="submission" date="2016-10" db="EMBL/GenBank/DDBJ databases">
        <authorList>
            <person name="Varghese N."/>
            <person name="Submissions S."/>
        </authorList>
    </citation>
    <scope>NUCLEOTIDE SEQUENCE [LARGE SCALE GENOMIC DNA]</scope>
    <source>
        <strain evidence="3">ATCC 25963</strain>
    </source>
</reference>
<proteinExistence type="predicted"/>
<sequence length="547" mass="60105">MLTVVVHEKGGQTQRFAFAGEEFSIGREDDNDLVLDRVNVSKHHLCFRKVDGRVEVVDLESTNGTYLNGRKVQSPRTVRRTDRVYVGDYILMLDGEDTAIVPTPADDKRRRDEQDDTGLVTSAQRVAAPGVESTYLDGLAAQIHQTLLKAVPRIDPMTSGEVGEEERKEVIELVDGILADFRDSQQIEATVDVGPFRERILREMLEWGPLGDLMRDDSVREIQVVGTAPIHVVRDDGNGERLELRFTGERALLMAMQRMCKKRGLWVEGAHVIEGIVDHGFYLYALLPPHPARQYVVSLRRMRTDANNLTALVQEGVLSADMREFLVATLKSCRRVLVCASGGVNLDRFMRALVGEIPESLRVACISDSGRLGSSRKGWIPVRRLTEANDKVELGPVLGVLLRGGLDLLISQQCSHQDAAGVIDALAGASRGAVVSLWGINTAHALSRLAALGTASGGAVQGLTLSLAHAIDVVIRLNSGVNLESMQVIEIIEPDTRADSSIEYRQLFVTTKSEDGTTEFKDTPALQQLLRKMINQGGEVPPRLLRG</sequence>
<evidence type="ECO:0000313" key="3">
    <source>
        <dbReference type="Proteomes" id="UP000199400"/>
    </source>
</evidence>
<evidence type="ECO:0000313" key="2">
    <source>
        <dbReference type="EMBL" id="SFD47448.1"/>
    </source>
</evidence>
<feature type="domain" description="FHA" evidence="1">
    <location>
        <begin position="23"/>
        <end position="72"/>
    </location>
</feature>
<dbReference type="Gene3D" id="3.30.450.380">
    <property type="match status" value="1"/>
</dbReference>
<dbReference type="EMBL" id="FOMX01000002">
    <property type="protein sequence ID" value="SFD47448.1"/>
    <property type="molecule type" value="Genomic_DNA"/>
</dbReference>
<dbReference type="AlphaFoldDB" id="A0A1I1SRS2"/>
<accession>A0A1I1SRS2</accession>
<dbReference type="Gene3D" id="2.60.200.20">
    <property type="match status" value="1"/>
</dbReference>
<evidence type="ECO:0000259" key="1">
    <source>
        <dbReference type="PROSITE" id="PS50006"/>
    </source>
</evidence>
<dbReference type="OrthoDB" id="9810761at2"/>
<dbReference type="SUPFAM" id="SSF49879">
    <property type="entry name" value="SMAD/FHA domain"/>
    <property type="match status" value="1"/>
</dbReference>
<dbReference type="Pfam" id="PF00498">
    <property type="entry name" value="FHA"/>
    <property type="match status" value="1"/>
</dbReference>
<organism evidence="2 3">
    <name type="scientific">Nannocystis exedens</name>
    <dbReference type="NCBI Taxonomy" id="54"/>
    <lineage>
        <taxon>Bacteria</taxon>
        <taxon>Pseudomonadati</taxon>
        <taxon>Myxococcota</taxon>
        <taxon>Polyangia</taxon>
        <taxon>Nannocystales</taxon>
        <taxon>Nannocystaceae</taxon>
        <taxon>Nannocystis</taxon>
    </lineage>
</organism>
<name>A0A1I1SRS2_9BACT</name>
<dbReference type="InterPro" id="IPR000253">
    <property type="entry name" value="FHA_dom"/>
</dbReference>
<dbReference type="InterPro" id="IPR050923">
    <property type="entry name" value="Cell_Proc_Reg/RNA_Proc"/>
</dbReference>
<dbReference type="PANTHER" id="PTHR23308">
    <property type="entry name" value="NUCLEAR INHIBITOR OF PROTEIN PHOSPHATASE-1"/>
    <property type="match status" value="1"/>
</dbReference>
<dbReference type="STRING" id="54.SAMN02745121_00124"/>
<dbReference type="InterPro" id="IPR008984">
    <property type="entry name" value="SMAD_FHA_dom_sf"/>
</dbReference>
<keyword evidence="3" id="KW-1185">Reference proteome</keyword>